<organism evidence="7 8">
    <name type="scientific">Eruca vesicaria subsp. sativa</name>
    <name type="common">Garden rocket</name>
    <name type="synonym">Eruca sativa</name>
    <dbReference type="NCBI Taxonomy" id="29727"/>
    <lineage>
        <taxon>Eukaryota</taxon>
        <taxon>Viridiplantae</taxon>
        <taxon>Streptophyta</taxon>
        <taxon>Embryophyta</taxon>
        <taxon>Tracheophyta</taxon>
        <taxon>Spermatophyta</taxon>
        <taxon>Magnoliopsida</taxon>
        <taxon>eudicotyledons</taxon>
        <taxon>Gunneridae</taxon>
        <taxon>Pentapetalae</taxon>
        <taxon>rosids</taxon>
        <taxon>malvids</taxon>
        <taxon>Brassicales</taxon>
        <taxon>Brassicaceae</taxon>
        <taxon>Brassiceae</taxon>
        <taxon>Eruca</taxon>
    </lineage>
</organism>
<proteinExistence type="predicted"/>
<dbReference type="GO" id="GO:0003677">
    <property type="term" value="F:DNA binding"/>
    <property type="evidence" value="ECO:0007669"/>
    <property type="project" value="UniProtKB-KW"/>
</dbReference>
<dbReference type="Proteomes" id="UP001642260">
    <property type="component" value="Unassembled WGS sequence"/>
</dbReference>
<dbReference type="AlphaFoldDB" id="A0ABC8JCL1"/>
<keyword evidence="5" id="KW-0539">Nucleus</keyword>
<accession>A0ABC8JCL1</accession>
<dbReference type="InterPro" id="IPR036093">
    <property type="entry name" value="NAC_dom_sf"/>
</dbReference>
<evidence type="ECO:0000256" key="3">
    <source>
        <dbReference type="ARBA" id="ARBA00023125"/>
    </source>
</evidence>
<name>A0ABC8JCL1_ERUVS</name>
<dbReference type="Gene3D" id="2.170.150.80">
    <property type="entry name" value="NAC domain"/>
    <property type="match status" value="1"/>
</dbReference>
<sequence>MTDRFLPASETQNAPYFGFNPSDEELISYLKRKVQGRPLVLNAIEEVDVYKQEDLSHLLEQSRLKSKDQEGFFFTTLEKYVDNDGHRYWHQRGQDKEVKRRGDGEVIGKIKRLVFNTPNNQPTNWVIYEYHLVDNDGHGYKTDSYVLCKLSHNSRNISEKLQQESHSRSNNLFDLNELPREFEMDTHDACLLPCVLNKEAPLPLVQYERKRKRDSFGSYDDNSNQTHSSSGLYTFCCRNVVGE</sequence>
<evidence type="ECO:0000313" key="7">
    <source>
        <dbReference type="EMBL" id="CAH8322093.1"/>
    </source>
</evidence>
<dbReference type="SUPFAM" id="SSF101941">
    <property type="entry name" value="NAC domain"/>
    <property type="match status" value="1"/>
</dbReference>
<keyword evidence="8" id="KW-1185">Reference proteome</keyword>
<dbReference type="GO" id="GO:0005634">
    <property type="term" value="C:nucleus"/>
    <property type="evidence" value="ECO:0007669"/>
    <property type="project" value="UniProtKB-SubCell"/>
</dbReference>
<comment type="caution">
    <text evidence="7">The sequence shown here is derived from an EMBL/GenBank/DDBJ whole genome shotgun (WGS) entry which is preliminary data.</text>
</comment>
<comment type="subcellular location">
    <subcellularLocation>
        <location evidence="1">Nucleus</location>
    </subcellularLocation>
</comment>
<keyword evidence="3" id="KW-0238">DNA-binding</keyword>
<dbReference type="Pfam" id="PF02365">
    <property type="entry name" value="NAM"/>
    <property type="match status" value="1"/>
</dbReference>
<evidence type="ECO:0000259" key="6">
    <source>
        <dbReference type="PROSITE" id="PS51005"/>
    </source>
</evidence>
<dbReference type="EMBL" id="CAKOAT010097154">
    <property type="protein sequence ID" value="CAH8322093.1"/>
    <property type="molecule type" value="Genomic_DNA"/>
</dbReference>
<keyword evidence="2" id="KW-0805">Transcription regulation</keyword>
<reference evidence="7 8" key="1">
    <citation type="submission" date="2022-03" db="EMBL/GenBank/DDBJ databases">
        <authorList>
            <person name="Macdonald S."/>
            <person name="Ahmed S."/>
            <person name="Newling K."/>
        </authorList>
    </citation>
    <scope>NUCLEOTIDE SEQUENCE [LARGE SCALE GENOMIC DNA]</scope>
</reference>
<evidence type="ECO:0000256" key="1">
    <source>
        <dbReference type="ARBA" id="ARBA00004123"/>
    </source>
</evidence>
<evidence type="ECO:0000313" key="8">
    <source>
        <dbReference type="Proteomes" id="UP001642260"/>
    </source>
</evidence>
<dbReference type="PANTHER" id="PTHR31989">
    <property type="entry name" value="NAC DOMAIN-CONTAINING PROTEIN 82-RELATED"/>
    <property type="match status" value="1"/>
</dbReference>
<evidence type="ECO:0000256" key="2">
    <source>
        <dbReference type="ARBA" id="ARBA00023015"/>
    </source>
</evidence>
<evidence type="ECO:0000256" key="5">
    <source>
        <dbReference type="ARBA" id="ARBA00023242"/>
    </source>
</evidence>
<protein>
    <recommendedName>
        <fullName evidence="6">NAC domain-containing protein</fullName>
    </recommendedName>
</protein>
<dbReference type="PROSITE" id="PS51005">
    <property type="entry name" value="NAC"/>
    <property type="match status" value="1"/>
</dbReference>
<evidence type="ECO:0000256" key="4">
    <source>
        <dbReference type="ARBA" id="ARBA00023163"/>
    </source>
</evidence>
<gene>
    <name evidence="7" type="ORF">ERUC_LOCUS9522</name>
</gene>
<feature type="domain" description="NAC" evidence="6">
    <location>
        <begin position="13"/>
        <end position="153"/>
    </location>
</feature>
<keyword evidence="4" id="KW-0804">Transcription</keyword>
<dbReference type="InterPro" id="IPR003441">
    <property type="entry name" value="NAC-dom"/>
</dbReference>